<evidence type="ECO:0000259" key="8">
    <source>
        <dbReference type="Pfam" id="PF02811"/>
    </source>
</evidence>
<gene>
    <name evidence="9" type="ORF">NEF87_003936</name>
</gene>
<dbReference type="InterPro" id="IPR004013">
    <property type="entry name" value="PHP_dom"/>
</dbReference>
<evidence type="ECO:0000256" key="5">
    <source>
        <dbReference type="ARBA" id="ARBA00022801"/>
    </source>
</evidence>
<evidence type="ECO:0000256" key="3">
    <source>
        <dbReference type="ARBA" id="ARBA00013085"/>
    </source>
</evidence>
<accession>A0ABY6HVU6</accession>
<dbReference type="EC" id="3.1.3.15" evidence="3"/>
<keyword evidence="10" id="KW-1185">Reference proteome</keyword>
<evidence type="ECO:0000313" key="9">
    <source>
        <dbReference type="EMBL" id="UYP47651.1"/>
    </source>
</evidence>
<sequence length="303" mass="36332">METLIPRKMNEMPNRANHYRIFRKIAPNWDFDLHVHTNWSIDASSGATIEKYAQLSEKYKIHIGFADHYELACFEKSHINTRNSILNPETLSEYLEEIDSAKEHYKHISSGLELEYYPEREDQLQNFLEDYQNEFDLIVGSAHEIEDFRAITVLRDLQWLVEKHGSFSKVLGKYFDKLHKLIHSQLFDVVAHPDVIFRFLTNHHIWFTPEYRQYFPTIELGHLVRNSNMLYEINLSGLYYPWKESFPNLDMFHHLLANDIPFSIGSDCHSLKQFEERILEIRKINFINRNEWKYHKIFSNDDF</sequence>
<name>A0ABY6HVU6_9ARCH</name>
<evidence type="ECO:0000313" key="10">
    <source>
        <dbReference type="Proteomes" id="UP001208689"/>
    </source>
</evidence>
<evidence type="ECO:0000256" key="6">
    <source>
        <dbReference type="ARBA" id="ARBA00023102"/>
    </source>
</evidence>
<dbReference type="Proteomes" id="UP001208689">
    <property type="component" value="Chromosome"/>
</dbReference>
<comment type="catalytic activity">
    <reaction evidence="7">
        <text>L-histidinol phosphate + H2O = L-histidinol + phosphate</text>
        <dbReference type="Rhea" id="RHEA:14465"/>
        <dbReference type="ChEBI" id="CHEBI:15377"/>
        <dbReference type="ChEBI" id="CHEBI:43474"/>
        <dbReference type="ChEBI" id="CHEBI:57699"/>
        <dbReference type="ChEBI" id="CHEBI:57980"/>
        <dbReference type="EC" id="3.1.3.15"/>
    </reaction>
</comment>
<dbReference type="InterPro" id="IPR010140">
    <property type="entry name" value="Histidinol_P_phosphatase_HisJ"/>
</dbReference>
<dbReference type="PANTHER" id="PTHR21039">
    <property type="entry name" value="HISTIDINOL PHOSPHATASE-RELATED"/>
    <property type="match status" value="1"/>
</dbReference>
<evidence type="ECO:0000256" key="2">
    <source>
        <dbReference type="ARBA" id="ARBA00009152"/>
    </source>
</evidence>
<organism evidence="9 10">
    <name type="scientific">Candidatus Lokiarchaeum ossiferum</name>
    <dbReference type="NCBI Taxonomy" id="2951803"/>
    <lineage>
        <taxon>Archaea</taxon>
        <taxon>Promethearchaeati</taxon>
        <taxon>Promethearchaeota</taxon>
        <taxon>Promethearchaeia</taxon>
        <taxon>Promethearchaeales</taxon>
        <taxon>Promethearchaeaceae</taxon>
        <taxon>Candidatus Lokiarchaeum</taxon>
    </lineage>
</organism>
<comment type="pathway">
    <text evidence="1">Amino-acid biosynthesis; L-histidine biosynthesis; L-histidine from 5-phospho-alpha-D-ribose 1-diphosphate: step 8/9.</text>
</comment>
<evidence type="ECO:0000256" key="4">
    <source>
        <dbReference type="ARBA" id="ARBA00022605"/>
    </source>
</evidence>
<dbReference type="Pfam" id="PF02811">
    <property type="entry name" value="PHP"/>
    <property type="match status" value="1"/>
</dbReference>
<protein>
    <recommendedName>
        <fullName evidence="3">histidinol-phosphatase</fullName>
        <ecNumber evidence="3">3.1.3.15</ecNumber>
    </recommendedName>
</protein>
<dbReference type="PANTHER" id="PTHR21039:SF0">
    <property type="entry name" value="HISTIDINOL-PHOSPHATASE"/>
    <property type="match status" value="1"/>
</dbReference>
<keyword evidence="5" id="KW-0378">Hydrolase</keyword>
<proteinExistence type="inferred from homology"/>
<evidence type="ECO:0000256" key="1">
    <source>
        <dbReference type="ARBA" id="ARBA00004970"/>
    </source>
</evidence>
<comment type="similarity">
    <text evidence="2">Belongs to the PHP hydrolase family. HisK subfamily.</text>
</comment>
<dbReference type="SUPFAM" id="SSF89550">
    <property type="entry name" value="PHP domain-like"/>
    <property type="match status" value="1"/>
</dbReference>
<dbReference type="EMBL" id="CP104013">
    <property type="protein sequence ID" value="UYP47651.1"/>
    <property type="molecule type" value="Genomic_DNA"/>
</dbReference>
<keyword evidence="4" id="KW-0028">Amino-acid biosynthesis</keyword>
<keyword evidence="6" id="KW-0368">Histidine biosynthesis</keyword>
<reference evidence="9" key="1">
    <citation type="submission" date="2022-09" db="EMBL/GenBank/DDBJ databases">
        <title>Actin cytoskeleton and complex cell architecture in an #Asgard archaeon.</title>
        <authorList>
            <person name="Ponce Toledo R.I."/>
            <person name="Schleper C."/>
            <person name="Rodrigues Oliveira T."/>
            <person name="Wollweber F."/>
            <person name="Xu J."/>
            <person name="Rittmann S."/>
            <person name="Klingl A."/>
            <person name="Pilhofer M."/>
        </authorList>
    </citation>
    <scope>NUCLEOTIDE SEQUENCE</scope>
    <source>
        <strain evidence="9">B-35</strain>
    </source>
</reference>
<dbReference type="InterPro" id="IPR016195">
    <property type="entry name" value="Pol/histidinol_Pase-like"/>
</dbReference>
<evidence type="ECO:0000256" key="7">
    <source>
        <dbReference type="ARBA" id="ARBA00049158"/>
    </source>
</evidence>
<dbReference type="Gene3D" id="3.20.20.140">
    <property type="entry name" value="Metal-dependent hydrolases"/>
    <property type="match status" value="1"/>
</dbReference>
<feature type="domain" description="PHP" evidence="8">
    <location>
        <begin position="32"/>
        <end position="215"/>
    </location>
</feature>